<dbReference type="SUPFAM" id="SSF140990">
    <property type="entry name" value="FtsH protease domain-like"/>
    <property type="match status" value="1"/>
</dbReference>
<evidence type="ECO:0008006" key="3">
    <source>
        <dbReference type="Google" id="ProtNLM"/>
    </source>
</evidence>
<evidence type="ECO:0000313" key="1">
    <source>
        <dbReference type="EMBL" id="TJZ93555.1"/>
    </source>
</evidence>
<evidence type="ECO:0000313" key="2">
    <source>
        <dbReference type="Proteomes" id="UP000305778"/>
    </source>
</evidence>
<dbReference type="InterPro" id="IPR037219">
    <property type="entry name" value="Peptidase_M41-like"/>
</dbReference>
<dbReference type="EMBL" id="SUMC01000253">
    <property type="protein sequence ID" value="TJZ93555.1"/>
    <property type="molecule type" value="Genomic_DNA"/>
</dbReference>
<keyword evidence="2" id="KW-1185">Reference proteome</keyword>
<dbReference type="RefSeq" id="WP_136731602.1">
    <property type="nucleotide sequence ID" value="NZ_SUMC01000253.1"/>
</dbReference>
<organism evidence="1 2">
    <name type="scientific">Actinacidiphila oryziradicis</name>
    <dbReference type="NCBI Taxonomy" id="2571141"/>
    <lineage>
        <taxon>Bacteria</taxon>
        <taxon>Bacillati</taxon>
        <taxon>Actinomycetota</taxon>
        <taxon>Actinomycetes</taxon>
        <taxon>Kitasatosporales</taxon>
        <taxon>Streptomycetaceae</taxon>
        <taxon>Actinacidiphila</taxon>
    </lineage>
</organism>
<dbReference type="GO" id="GO:0004222">
    <property type="term" value="F:metalloendopeptidase activity"/>
    <property type="evidence" value="ECO:0007669"/>
    <property type="project" value="InterPro"/>
</dbReference>
<dbReference type="Gene3D" id="1.20.58.760">
    <property type="entry name" value="Peptidase M41"/>
    <property type="match status" value="1"/>
</dbReference>
<dbReference type="Proteomes" id="UP000305778">
    <property type="component" value="Unassembled WGS sequence"/>
</dbReference>
<dbReference type="GO" id="GO:0004176">
    <property type="term" value="F:ATP-dependent peptidase activity"/>
    <property type="evidence" value="ECO:0007669"/>
    <property type="project" value="InterPro"/>
</dbReference>
<dbReference type="GO" id="GO:0005524">
    <property type="term" value="F:ATP binding"/>
    <property type="evidence" value="ECO:0007669"/>
    <property type="project" value="InterPro"/>
</dbReference>
<accession>A0A4U0RE63</accession>
<proteinExistence type="predicted"/>
<name>A0A4U0RE63_9ACTN</name>
<reference evidence="1 2" key="1">
    <citation type="submission" date="2019-04" db="EMBL/GenBank/DDBJ databases">
        <title>Streptomyces oryziradicis sp. nov., a novel actinomycete isolated from rhizosphere soil of rice (Oryza sativa L.).</title>
        <authorList>
            <person name="Li C."/>
        </authorList>
    </citation>
    <scope>NUCLEOTIDE SEQUENCE [LARGE SCALE GENOMIC DNA]</scope>
    <source>
        <strain evidence="1 2">NEAU-C40</strain>
    </source>
</reference>
<sequence>MSSNDAPSEGFSSLAIHEAAHTVACLVEEGTFRYVTLRPRSRLSEGHIYGMRRIGVVARGVISLAGPFAEAILLGDGDRGELPTLIKAGSSVDMDDVDALGLSEEDLTLVYDGAVRLVDEYWEDIVMVAELLEKRRTLTMGEVYQAMWAVRSDVA</sequence>
<dbReference type="GO" id="GO:0006508">
    <property type="term" value="P:proteolysis"/>
    <property type="evidence" value="ECO:0007669"/>
    <property type="project" value="InterPro"/>
</dbReference>
<protein>
    <recommendedName>
        <fullName evidence="3">Peptidase M41 domain-containing protein</fullName>
    </recommendedName>
</protein>
<dbReference type="AlphaFoldDB" id="A0A4U0RE63"/>
<comment type="caution">
    <text evidence="1">The sequence shown here is derived from an EMBL/GenBank/DDBJ whole genome shotgun (WGS) entry which is preliminary data.</text>
</comment>
<gene>
    <name evidence="1" type="ORF">FCI23_54490</name>
</gene>